<keyword evidence="1" id="KW-0732">Signal</keyword>
<feature type="chain" id="PRO_5046703521" evidence="1">
    <location>
        <begin position="28"/>
        <end position="96"/>
    </location>
</feature>
<feature type="signal peptide" evidence="1">
    <location>
        <begin position="1"/>
        <end position="27"/>
    </location>
</feature>
<gene>
    <name evidence="2" type="ORF">MUB52_13875</name>
</gene>
<comment type="caution">
    <text evidence="2">The sequence shown here is derived from an EMBL/GenBank/DDBJ whole genome shotgun (WGS) entry which is preliminary data.</text>
</comment>
<protein>
    <submittedName>
        <fullName evidence="2">Uncharacterized protein</fullName>
    </submittedName>
</protein>
<dbReference type="Proteomes" id="UP001208690">
    <property type="component" value="Unassembled WGS sequence"/>
</dbReference>
<dbReference type="RefSeq" id="WP_263844843.1">
    <property type="nucleotide sequence ID" value="NZ_JALIEB010000009.1"/>
</dbReference>
<reference evidence="2 3" key="1">
    <citation type="submission" date="2022-04" db="EMBL/GenBank/DDBJ databases">
        <title>Roseobacter sp. WL0113 is a bacterium isolated from neritic sediment.</title>
        <authorList>
            <person name="Wang L."/>
            <person name="He W."/>
            <person name="Zhang D.-F."/>
        </authorList>
    </citation>
    <scope>NUCLEOTIDE SEQUENCE [LARGE SCALE GENOMIC DNA]</scope>
    <source>
        <strain evidence="2 3">WL0113</strain>
    </source>
</reference>
<proteinExistence type="predicted"/>
<evidence type="ECO:0000256" key="1">
    <source>
        <dbReference type="SAM" id="SignalP"/>
    </source>
</evidence>
<organism evidence="2 3">
    <name type="scientific">Roseobacter sinensis</name>
    <dbReference type="NCBI Taxonomy" id="2931391"/>
    <lineage>
        <taxon>Bacteria</taxon>
        <taxon>Pseudomonadati</taxon>
        <taxon>Pseudomonadota</taxon>
        <taxon>Alphaproteobacteria</taxon>
        <taxon>Rhodobacterales</taxon>
        <taxon>Roseobacteraceae</taxon>
        <taxon>Roseobacter</taxon>
    </lineage>
</organism>
<keyword evidence="3" id="KW-1185">Reference proteome</keyword>
<dbReference type="EMBL" id="JALIEB010000009">
    <property type="protein sequence ID" value="MCV3272522.1"/>
    <property type="molecule type" value="Genomic_DNA"/>
</dbReference>
<evidence type="ECO:0000313" key="2">
    <source>
        <dbReference type="EMBL" id="MCV3272522.1"/>
    </source>
</evidence>
<sequence>MIKRTAQWTTLAALCASVLSIGTPADAQGIVILKAKKKAAIARTQAPVVVAPTIVPQAVVPVQPVAPAPVPAAPPVVKKLRPGPPIPPLVLLKALN</sequence>
<name>A0ABT3BG38_9RHOB</name>
<accession>A0ABT3BG38</accession>
<evidence type="ECO:0000313" key="3">
    <source>
        <dbReference type="Proteomes" id="UP001208690"/>
    </source>
</evidence>